<dbReference type="Proteomes" id="UP000032304">
    <property type="component" value="Chromosome 2"/>
</dbReference>
<organism evidence="1 2">
    <name type="scientific">Gossypium raimondii</name>
    <name type="common">Peruvian cotton</name>
    <name type="synonym">Gossypium klotzschianum subsp. raimondii</name>
    <dbReference type="NCBI Taxonomy" id="29730"/>
    <lineage>
        <taxon>Eukaryota</taxon>
        <taxon>Viridiplantae</taxon>
        <taxon>Streptophyta</taxon>
        <taxon>Embryophyta</taxon>
        <taxon>Tracheophyta</taxon>
        <taxon>Spermatophyta</taxon>
        <taxon>Magnoliopsida</taxon>
        <taxon>eudicotyledons</taxon>
        <taxon>Gunneridae</taxon>
        <taxon>Pentapetalae</taxon>
        <taxon>rosids</taxon>
        <taxon>malvids</taxon>
        <taxon>Malvales</taxon>
        <taxon>Malvaceae</taxon>
        <taxon>Malvoideae</taxon>
        <taxon>Gossypium</taxon>
    </lineage>
</organism>
<accession>A0A0D2R5Y7</accession>
<protein>
    <submittedName>
        <fullName evidence="1">Uncharacterized protein</fullName>
    </submittedName>
</protein>
<keyword evidence="2" id="KW-1185">Reference proteome</keyword>
<reference evidence="1 2" key="1">
    <citation type="journal article" date="2012" name="Nature">
        <title>Repeated polyploidization of Gossypium genomes and the evolution of spinnable cotton fibres.</title>
        <authorList>
            <person name="Paterson A.H."/>
            <person name="Wendel J.F."/>
            <person name="Gundlach H."/>
            <person name="Guo H."/>
            <person name="Jenkins J."/>
            <person name="Jin D."/>
            <person name="Llewellyn D."/>
            <person name="Showmaker K.C."/>
            <person name="Shu S."/>
            <person name="Udall J."/>
            <person name="Yoo M.J."/>
            <person name="Byers R."/>
            <person name="Chen W."/>
            <person name="Doron-Faigenboim A."/>
            <person name="Duke M.V."/>
            <person name="Gong L."/>
            <person name="Grimwood J."/>
            <person name="Grover C."/>
            <person name="Grupp K."/>
            <person name="Hu G."/>
            <person name="Lee T.H."/>
            <person name="Li J."/>
            <person name="Lin L."/>
            <person name="Liu T."/>
            <person name="Marler B.S."/>
            <person name="Page J.T."/>
            <person name="Roberts A.W."/>
            <person name="Romanel E."/>
            <person name="Sanders W.S."/>
            <person name="Szadkowski E."/>
            <person name="Tan X."/>
            <person name="Tang H."/>
            <person name="Xu C."/>
            <person name="Wang J."/>
            <person name="Wang Z."/>
            <person name="Zhang D."/>
            <person name="Zhang L."/>
            <person name="Ashrafi H."/>
            <person name="Bedon F."/>
            <person name="Bowers J.E."/>
            <person name="Brubaker C.L."/>
            <person name="Chee P.W."/>
            <person name="Das S."/>
            <person name="Gingle A.R."/>
            <person name="Haigler C.H."/>
            <person name="Harker D."/>
            <person name="Hoffmann L.V."/>
            <person name="Hovav R."/>
            <person name="Jones D.C."/>
            <person name="Lemke C."/>
            <person name="Mansoor S."/>
            <person name="ur Rahman M."/>
            <person name="Rainville L.N."/>
            <person name="Rambani A."/>
            <person name="Reddy U.K."/>
            <person name="Rong J.K."/>
            <person name="Saranga Y."/>
            <person name="Scheffler B.E."/>
            <person name="Scheffler J.A."/>
            <person name="Stelly D.M."/>
            <person name="Triplett B.A."/>
            <person name="Van Deynze A."/>
            <person name="Vaslin M.F."/>
            <person name="Waghmare V.N."/>
            <person name="Walford S.A."/>
            <person name="Wright R.J."/>
            <person name="Zaki E.A."/>
            <person name="Zhang T."/>
            <person name="Dennis E.S."/>
            <person name="Mayer K.F."/>
            <person name="Peterson D.G."/>
            <person name="Rokhsar D.S."/>
            <person name="Wang X."/>
            <person name="Schmutz J."/>
        </authorList>
    </citation>
    <scope>NUCLEOTIDE SEQUENCE [LARGE SCALE GENOMIC DNA]</scope>
</reference>
<gene>
    <name evidence="1" type="ORF">B456_002G142900</name>
</gene>
<name>A0A0D2R5Y7_GOSRA</name>
<dbReference type="AlphaFoldDB" id="A0A0D2R5Y7"/>
<dbReference type="Gramene" id="KJB14790">
    <property type="protein sequence ID" value="KJB14790"/>
    <property type="gene ID" value="B456_002G142900"/>
</dbReference>
<proteinExistence type="predicted"/>
<evidence type="ECO:0000313" key="2">
    <source>
        <dbReference type="Proteomes" id="UP000032304"/>
    </source>
</evidence>
<dbReference type="EMBL" id="CM001741">
    <property type="protein sequence ID" value="KJB14790.1"/>
    <property type="molecule type" value="Genomic_DNA"/>
</dbReference>
<sequence length="92" mass="10677">MVLGDKPQCYRHERHSKKTAVKQWSHRFHILDVSSNGQCIVQRGTNFANNSERITLNSHLLQTEFQSQMNGVRACQSLCYKSCRYVRGGHRL</sequence>
<evidence type="ECO:0000313" key="1">
    <source>
        <dbReference type="EMBL" id="KJB14790.1"/>
    </source>
</evidence>